<feature type="transmembrane region" description="Helical" evidence="1">
    <location>
        <begin position="6"/>
        <end position="33"/>
    </location>
</feature>
<feature type="transmembrane region" description="Helical" evidence="1">
    <location>
        <begin position="40"/>
        <end position="59"/>
    </location>
</feature>
<dbReference type="PATRIC" id="fig|1365257.3.peg.4122"/>
<keyword evidence="1" id="KW-0472">Membrane</keyword>
<dbReference type="EMBL" id="AUXX01000045">
    <property type="protein sequence ID" value="KZN61242.1"/>
    <property type="molecule type" value="Genomic_DNA"/>
</dbReference>
<evidence type="ECO:0000313" key="3">
    <source>
        <dbReference type="Proteomes" id="UP000076661"/>
    </source>
</evidence>
<proteinExistence type="predicted"/>
<sequence length="185" mass="21180">MFYDFSIIYILILACEVAFWVLLFCGFAVRYLLDNKKFSLYILASVPLVDLFLLVFVMLDLKEGQSATFAHGLAAAYIGFTVAFGKQLITWADKVCESKFKGTDYTETALIGWAAVIDDLKLWARCILAVAIIYTLLILITAFVSDPQKTQALEIWFKIPFFTVFLWFIFGPLWSLVFFKRSSNR</sequence>
<reference evidence="2 3" key="1">
    <citation type="submission" date="2013-07" db="EMBL/GenBank/DDBJ databases">
        <title>Comparative Genomic and Metabolomic Analysis of Twelve Strains of Pseudoalteromonas luteoviolacea.</title>
        <authorList>
            <person name="Vynne N.G."/>
            <person name="Mansson M."/>
            <person name="Gram L."/>
        </authorList>
    </citation>
    <scope>NUCLEOTIDE SEQUENCE [LARGE SCALE GENOMIC DNA]</scope>
    <source>
        <strain evidence="2 3">S4060-1</strain>
    </source>
</reference>
<comment type="caution">
    <text evidence="2">The sequence shown here is derived from an EMBL/GenBank/DDBJ whole genome shotgun (WGS) entry which is preliminary data.</text>
</comment>
<organism evidence="2 3">
    <name type="scientific">Pseudoalteromonas luteoviolacea S4060-1</name>
    <dbReference type="NCBI Taxonomy" id="1365257"/>
    <lineage>
        <taxon>Bacteria</taxon>
        <taxon>Pseudomonadati</taxon>
        <taxon>Pseudomonadota</taxon>
        <taxon>Gammaproteobacteria</taxon>
        <taxon>Alteromonadales</taxon>
        <taxon>Pseudoalteromonadaceae</taxon>
        <taxon>Pseudoalteromonas</taxon>
    </lineage>
</organism>
<accession>A0A167JKB9</accession>
<dbReference type="Proteomes" id="UP000076661">
    <property type="component" value="Unassembled WGS sequence"/>
</dbReference>
<feature type="transmembrane region" description="Helical" evidence="1">
    <location>
        <begin position="155"/>
        <end position="179"/>
    </location>
</feature>
<keyword evidence="1" id="KW-1133">Transmembrane helix</keyword>
<feature type="transmembrane region" description="Helical" evidence="1">
    <location>
        <begin position="65"/>
        <end position="84"/>
    </location>
</feature>
<evidence type="ECO:0008006" key="4">
    <source>
        <dbReference type="Google" id="ProtNLM"/>
    </source>
</evidence>
<evidence type="ECO:0000256" key="1">
    <source>
        <dbReference type="SAM" id="Phobius"/>
    </source>
</evidence>
<keyword evidence="1" id="KW-0812">Transmembrane</keyword>
<dbReference type="AlphaFoldDB" id="A0A167JKB9"/>
<evidence type="ECO:0000313" key="2">
    <source>
        <dbReference type="EMBL" id="KZN61242.1"/>
    </source>
</evidence>
<protein>
    <recommendedName>
        <fullName evidence="4">Membrane protein YmcC</fullName>
    </recommendedName>
</protein>
<feature type="transmembrane region" description="Helical" evidence="1">
    <location>
        <begin position="122"/>
        <end position="143"/>
    </location>
</feature>
<gene>
    <name evidence="2" type="ORF">N478_04055</name>
</gene>
<name>A0A167JKB9_9GAMM</name>